<gene>
    <name evidence="3" type="ORF">B5J99_00205</name>
</gene>
<accession>A0ABN5B048</accession>
<reference evidence="3 4" key="1">
    <citation type="submission" date="2017-03" db="EMBL/GenBank/DDBJ databases">
        <title>Complete genome sequence of Blastomonas fulva degrading microcsystin LR.</title>
        <authorList>
            <person name="Lee H.-g."/>
            <person name="Jin L."/>
            <person name="oh H.-M."/>
        </authorList>
    </citation>
    <scope>NUCLEOTIDE SEQUENCE [LARGE SCALE GENOMIC DNA]</scope>
    <source>
        <strain evidence="3 4">T2</strain>
    </source>
</reference>
<evidence type="ECO:0000256" key="2">
    <source>
        <dbReference type="SAM" id="SignalP"/>
    </source>
</evidence>
<keyword evidence="1" id="KW-0812">Transmembrane</keyword>
<dbReference type="GeneID" id="303483993"/>
<evidence type="ECO:0000313" key="4">
    <source>
        <dbReference type="Proteomes" id="UP000258016"/>
    </source>
</evidence>
<dbReference type="RefSeq" id="WP_054134274.1">
    <property type="nucleotide sequence ID" value="NZ_CBDIRB010000001.1"/>
</dbReference>
<keyword evidence="1" id="KW-1133">Transmembrane helix</keyword>
<proteinExistence type="predicted"/>
<protein>
    <submittedName>
        <fullName evidence="3">Uncharacterized protein</fullName>
    </submittedName>
</protein>
<keyword evidence="4" id="KW-1185">Reference proteome</keyword>
<sequence length="73" mass="6916">MKNRIAAATLAALAIAATPVLAQAGAQRVSATSTEDSEAAGGTGIIIGIVAAAAVIGGIVIAADQDSDTPTSP</sequence>
<dbReference type="Proteomes" id="UP000258016">
    <property type="component" value="Chromosome"/>
</dbReference>
<keyword evidence="2" id="KW-0732">Signal</keyword>
<name>A0ABN5B048_9SPHN</name>
<dbReference type="EMBL" id="CP020083">
    <property type="protein sequence ID" value="ASR50086.1"/>
    <property type="molecule type" value="Genomic_DNA"/>
</dbReference>
<keyword evidence="1" id="KW-0472">Membrane</keyword>
<feature type="chain" id="PRO_5046923597" evidence="2">
    <location>
        <begin position="23"/>
        <end position="73"/>
    </location>
</feature>
<organism evidence="3 4">
    <name type="scientific">Blastomonas fulva</name>
    <dbReference type="NCBI Taxonomy" id="1550728"/>
    <lineage>
        <taxon>Bacteria</taxon>
        <taxon>Pseudomonadati</taxon>
        <taxon>Pseudomonadota</taxon>
        <taxon>Alphaproteobacteria</taxon>
        <taxon>Sphingomonadales</taxon>
        <taxon>Sphingomonadaceae</taxon>
        <taxon>Blastomonas</taxon>
    </lineage>
</organism>
<evidence type="ECO:0000313" key="3">
    <source>
        <dbReference type="EMBL" id="ASR50086.1"/>
    </source>
</evidence>
<evidence type="ECO:0000256" key="1">
    <source>
        <dbReference type="SAM" id="Phobius"/>
    </source>
</evidence>
<feature type="transmembrane region" description="Helical" evidence="1">
    <location>
        <begin position="40"/>
        <end position="63"/>
    </location>
</feature>
<feature type="signal peptide" evidence="2">
    <location>
        <begin position="1"/>
        <end position="22"/>
    </location>
</feature>